<dbReference type="AlphaFoldDB" id="A0A934S8R9"/>
<dbReference type="Proteomes" id="UP000603141">
    <property type="component" value="Unassembled WGS sequence"/>
</dbReference>
<reference evidence="2" key="1">
    <citation type="submission" date="2021-01" db="EMBL/GenBank/DDBJ databases">
        <title>Modified the classification status of verrucomicrobia.</title>
        <authorList>
            <person name="Feng X."/>
        </authorList>
    </citation>
    <scope>NUCLEOTIDE SEQUENCE</scope>
    <source>
        <strain evidence="2">KCTC 22041</strain>
    </source>
</reference>
<proteinExistence type="predicted"/>
<evidence type="ECO:0000313" key="2">
    <source>
        <dbReference type="EMBL" id="MBK1884237.1"/>
    </source>
</evidence>
<evidence type="ECO:0008006" key="4">
    <source>
        <dbReference type="Google" id="ProtNLM"/>
    </source>
</evidence>
<keyword evidence="1" id="KW-0732">Signal</keyword>
<comment type="caution">
    <text evidence="2">The sequence shown here is derived from an EMBL/GenBank/DDBJ whole genome shotgun (WGS) entry which is preliminary data.</text>
</comment>
<evidence type="ECO:0000313" key="3">
    <source>
        <dbReference type="Proteomes" id="UP000603141"/>
    </source>
</evidence>
<sequence length="220" mass="23380">MKTNSIILPLASFLLISGPLTAATVTSIQSVQPFSGTSSESWEDFPTGFFTDSTPGTVSILGGAGTVTGSSLAIWISGRFGPDNFGLGPFTAMTHDGFRGFGKSSSIDDVSMDFLTPITAFGGYWGIGSTTRPLGLQFFNSEGTLVGTTEFYYSRPNNDGTLEWHGWQLSEPASRVEFSGGGFFVNDALQVVSVPEPHVAILMALFCLARLGIGTRLRSH</sequence>
<organism evidence="2 3">
    <name type="scientific">Luteolibacter pohnpeiensis</name>
    <dbReference type="NCBI Taxonomy" id="454153"/>
    <lineage>
        <taxon>Bacteria</taxon>
        <taxon>Pseudomonadati</taxon>
        <taxon>Verrucomicrobiota</taxon>
        <taxon>Verrucomicrobiia</taxon>
        <taxon>Verrucomicrobiales</taxon>
        <taxon>Verrucomicrobiaceae</taxon>
        <taxon>Luteolibacter</taxon>
    </lineage>
</organism>
<keyword evidence="3" id="KW-1185">Reference proteome</keyword>
<dbReference type="EMBL" id="JAENIJ010000039">
    <property type="protein sequence ID" value="MBK1884237.1"/>
    <property type="molecule type" value="Genomic_DNA"/>
</dbReference>
<protein>
    <recommendedName>
        <fullName evidence="4">PEP-CTERM protein-sorting domain-containing protein</fullName>
    </recommendedName>
</protein>
<accession>A0A934S8R9</accession>
<feature type="chain" id="PRO_5038049442" description="PEP-CTERM protein-sorting domain-containing protein" evidence="1">
    <location>
        <begin position="23"/>
        <end position="220"/>
    </location>
</feature>
<evidence type="ECO:0000256" key="1">
    <source>
        <dbReference type="SAM" id="SignalP"/>
    </source>
</evidence>
<feature type="signal peptide" evidence="1">
    <location>
        <begin position="1"/>
        <end position="22"/>
    </location>
</feature>
<name>A0A934S8R9_9BACT</name>
<gene>
    <name evidence="2" type="ORF">JIN85_17590</name>
</gene>